<name>A0A835IQF0_9MAGN</name>
<dbReference type="InterPro" id="IPR016135">
    <property type="entry name" value="UBQ-conjugating_enzyme/RWD"/>
</dbReference>
<dbReference type="SUPFAM" id="SSF54495">
    <property type="entry name" value="UBC-like"/>
    <property type="match status" value="1"/>
</dbReference>
<protein>
    <recommendedName>
        <fullName evidence="4">UBC core domain-containing protein</fullName>
    </recommendedName>
</protein>
<gene>
    <name evidence="2" type="ORF">IFM89_021768</name>
</gene>
<dbReference type="OrthoDB" id="1158011at2759"/>
<evidence type="ECO:0000313" key="2">
    <source>
        <dbReference type="EMBL" id="KAF9621464.1"/>
    </source>
</evidence>
<dbReference type="EMBL" id="JADFTS010000002">
    <property type="protein sequence ID" value="KAF9621464.1"/>
    <property type="molecule type" value="Genomic_DNA"/>
</dbReference>
<proteinExistence type="predicted"/>
<reference evidence="2 3" key="1">
    <citation type="submission" date="2020-10" db="EMBL/GenBank/DDBJ databases">
        <title>The Coptis chinensis genome and diversification of protoberbering-type alkaloids.</title>
        <authorList>
            <person name="Wang B."/>
            <person name="Shu S."/>
            <person name="Song C."/>
            <person name="Liu Y."/>
        </authorList>
    </citation>
    <scope>NUCLEOTIDE SEQUENCE [LARGE SCALE GENOMIC DNA]</scope>
    <source>
        <strain evidence="2">HL-2020</strain>
        <tissue evidence="2">Leaf</tissue>
    </source>
</reference>
<feature type="region of interest" description="Disordered" evidence="1">
    <location>
        <begin position="245"/>
        <end position="266"/>
    </location>
</feature>
<keyword evidence="3" id="KW-1185">Reference proteome</keyword>
<dbReference type="AlphaFoldDB" id="A0A835IQF0"/>
<accession>A0A835IQF0</accession>
<sequence>MDGASQALELSSNGLPNKDVKKHVYEHYCTLFFLKDDMLKANFMPPKAIRGGILICFPQDPLERPNGYNATNVKAERLQLWPNGRFETQTKICLSISNYHPDHWQPSWSVRTAFVALIAFMPTNPNGALGSPDYKQEESAVCCDCGAFNLLDRLQIHPIFAESECPSSSTCAQESSDEHPTNAEGEAPIAPPDGDNIATRRKQPNPGLKTGLTFERSMPMRGSFECRFSSDECIKACQRTSMVNSRKGQRSEFQNSQMISCSHGLR</sequence>
<evidence type="ECO:0000313" key="3">
    <source>
        <dbReference type="Proteomes" id="UP000631114"/>
    </source>
</evidence>
<comment type="caution">
    <text evidence="2">The sequence shown here is derived from an EMBL/GenBank/DDBJ whole genome shotgun (WGS) entry which is preliminary data.</text>
</comment>
<dbReference type="Proteomes" id="UP000631114">
    <property type="component" value="Unassembled WGS sequence"/>
</dbReference>
<feature type="region of interest" description="Disordered" evidence="1">
    <location>
        <begin position="170"/>
        <end position="214"/>
    </location>
</feature>
<feature type="compositionally biased region" description="Polar residues" evidence="1">
    <location>
        <begin position="245"/>
        <end position="260"/>
    </location>
</feature>
<organism evidence="2 3">
    <name type="scientific">Coptis chinensis</name>
    <dbReference type="NCBI Taxonomy" id="261450"/>
    <lineage>
        <taxon>Eukaryota</taxon>
        <taxon>Viridiplantae</taxon>
        <taxon>Streptophyta</taxon>
        <taxon>Embryophyta</taxon>
        <taxon>Tracheophyta</taxon>
        <taxon>Spermatophyta</taxon>
        <taxon>Magnoliopsida</taxon>
        <taxon>Ranunculales</taxon>
        <taxon>Ranunculaceae</taxon>
        <taxon>Coptidoideae</taxon>
        <taxon>Coptis</taxon>
    </lineage>
</organism>
<evidence type="ECO:0008006" key="4">
    <source>
        <dbReference type="Google" id="ProtNLM"/>
    </source>
</evidence>
<evidence type="ECO:0000256" key="1">
    <source>
        <dbReference type="SAM" id="MobiDB-lite"/>
    </source>
</evidence>
<dbReference type="Gene3D" id="3.10.110.10">
    <property type="entry name" value="Ubiquitin Conjugating Enzyme"/>
    <property type="match status" value="1"/>
</dbReference>